<reference evidence="3" key="1">
    <citation type="submission" date="2016-11" db="UniProtKB">
        <authorList>
            <consortium name="WormBaseParasite"/>
        </authorList>
    </citation>
    <scope>IDENTIFICATION</scope>
</reference>
<evidence type="ECO:0000313" key="2">
    <source>
        <dbReference type="Proteomes" id="UP000095287"/>
    </source>
</evidence>
<feature type="signal peptide" evidence="1">
    <location>
        <begin position="1"/>
        <end position="18"/>
    </location>
</feature>
<accession>A0A1I7Z2G2</accession>
<proteinExistence type="predicted"/>
<protein>
    <submittedName>
        <fullName evidence="3">Secreted protein</fullName>
    </submittedName>
</protein>
<dbReference type="WBParaSite" id="L893_g2214.t1">
    <property type="protein sequence ID" value="L893_g2214.t1"/>
    <property type="gene ID" value="L893_g2214"/>
</dbReference>
<sequence length="77" mass="8978">MFTRATFVLLFLLCFALAAPFSYLSFKFPGNANLKIENPNNRLPVKRQPCHLRDTERPAVLNSIFPRCQEYDDWNSL</sequence>
<evidence type="ECO:0000256" key="1">
    <source>
        <dbReference type="SAM" id="SignalP"/>
    </source>
</evidence>
<feature type="chain" id="PRO_5009312882" evidence="1">
    <location>
        <begin position="19"/>
        <end position="77"/>
    </location>
</feature>
<keyword evidence="1" id="KW-0732">Signal</keyword>
<dbReference type="AlphaFoldDB" id="A0A1I7Z2G2"/>
<name>A0A1I7Z2G2_9BILA</name>
<dbReference type="Proteomes" id="UP000095287">
    <property type="component" value="Unplaced"/>
</dbReference>
<keyword evidence="2" id="KW-1185">Reference proteome</keyword>
<evidence type="ECO:0000313" key="3">
    <source>
        <dbReference type="WBParaSite" id="L893_g2214.t1"/>
    </source>
</evidence>
<organism evidence="2 3">
    <name type="scientific">Steinernema glaseri</name>
    <dbReference type="NCBI Taxonomy" id="37863"/>
    <lineage>
        <taxon>Eukaryota</taxon>
        <taxon>Metazoa</taxon>
        <taxon>Ecdysozoa</taxon>
        <taxon>Nematoda</taxon>
        <taxon>Chromadorea</taxon>
        <taxon>Rhabditida</taxon>
        <taxon>Tylenchina</taxon>
        <taxon>Panagrolaimomorpha</taxon>
        <taxon>Strongyloidoidea</taxon>
        <taxon>Steinernematidae</taxon>
        <taxon>Steinernema</taxon>
    </lineage>
</organism>